<name>A0A269PAR0_9CORY</name>
<reference evidence="2 3" key="1">
    <citation type="submission" date="2017-08" db="EMBL/GenBank/DDBJ databases">
        <authorList>
            <person name="de Groot N.N."/>
        </authorList>
    </citation>
    <scope>NUCLEOTIDE SEQUENCE [LARGE SCALE GENOMIC DNA]</scope>
    <source>
        <strain evidence="2 3">NBT06-6</strain>
    </source>
</reference>
<dbReference type="AlphaFoldDB" id="A0A269PAR0"/>
<evidence type="ECO:0000256" key="1">
    <source>
        <dbReference type="SAM" id="MobiDB-lite"/>
    </source>
</evidence>
<sequence length="158" mass="17133">MGELLRAAIYCVEIPSLLSKERRILGTLAFLADDSDEPTLELDGTIRPGRTGLITRLGPPGAKGGFARANIVATHIPLFKETGWVRDVDEPALDGAYQLNLARLGRLLDLTEAAMVDPGGPGPENDEADQEKPGDFLRPAPEDLREQIDRLLVRNPLG</sequence>
<evidence type="ECO:0000313" key="3">
    <source>
        <dbReference type="Proteomes" id="UP000215771"/>
    </source>
</evidence>
<feature type="region of interest" description="Disordered" evidence="1">
    <location>
        <begin position="114"/>
        <end position="144"/>
    </location>
</feature>
<dbReference type="RefSeq" id="WP_095278779.1">
    <property type="nucleotide sequence ID" value="NZ_CP047655.1"/>
</dbReference>
<dbReference type="EMBL" id="NQMQ01000024">
    <property type="protein sequence ID" value="PAJ68559.1"/>
    <property type="molecule type" value="Genomic_DNA"/>
</dbReference>
<evidence type="ECO:0000313" key="2">
    <source>
        <dbReference type="EMBL" id="PAJ68559.1"/>
    </source>
</evidence>
<feature type="compositionally biased region" description="Basic and acidic residues" evidence="1">
    <location>
        <begin position="130"/>
        <end position="144"/>
    </location>
</feature>
<organism evidence="2 3">
    <name type="scientific">Corynebacterium hadale</name>
    <dbReference type="NCBI Taxonomy" id="2026255"/>
    <lineage>
        <taxon>Bacteria</taxon>
        <taxon>Bacillati</taxon>
        <taxon>Actinomycetota</taxon>
        <taxon>Actinomycetes</taxon>
        <taxon>Mycobacteriales</taxon>
        <taxon>Corynebacteriaceae</taxon>
        <taxon>Corynebacterium</taxon>
    </lineage>
</organism>
<protein>
    <submittedName>
        <fullName evidence="2">Uncharacterized protein</fullName>
    </submittedName>
</protein>
<dbReference type="Proteomes" id="UP000215771">
    <property type="component" value="Unassembled WGS sequence"/>
</dbReference>
<comment type="caution">
    <text evidence="2">The sequence shown here is derived from an EMBL/GenBank/DDBJ whole genome shotgun (WGS) entry which is preliminary data.</text>
</comment>
<proteinExistence type="predicted"/>
<accession>A0A269PAR0</accession>
<gene>
    <name evidence="2" type="ORF">CIG21_10430</name>
</gene>